<feature type="coiled-coil region" evidence="1">
    <location>
        <begin position="410"/>
        <end position="503"/>
    </location>
</feature>
<sequence>MSDSLTVTSSADVHADPVLNRARGATGDFDSGVFSSDDRDGSESRGVVNYVLRSSETVTEESETNSVFEDDSCEDQVFVDGEENPAFSRQYDFDPDHASAENCAKYELVKDPPEHRSHRKDESPRDTDDIFSTRVGSTLGGVVIKRGCVNHSARQLTRKSSSENLCPNCGLTNSITTSGSNCCEIKGQDINFSSTFAADDLLVIDSFRKLSHVQDVTTLSDEVKKNLRSHMRGRGEFKENICRCGYLGQVNTISDEKNIHLAHKMERSKNLTSIAYERDLAERTAQKPTRQELIKKQTLVRKVTERKSGIAKSHPTGTNVGNKDHPVNHVAATGKGSSLLKSSGEDEITRQQVFHTQSSFTTFSGTHPVTPEEARRKRVELRQHSLLRHETLDHEGSAASAGGGGYVAPLKKSQLEVRDLRNEVSQLSHEIDEKNVEIASLQSSLMAVEDKERQIVELEARIQELEKQINEEREPVVRLQEELAKMDERYTALKVEFAEKEEKFETYLLDMYKKGLEAARFEREEEVR</sequence>
<dbReference type="Proteomes" id="UP001497497">
    <property type="component" value="Unassembled WGS sequence"/>
</dbReference>
<dbReference type="EMBL" id="CAXITT010000607">
    <property type="protein sequence ID" value="CAL1544227.1"/>
    <property type="molecule type" value="Genomic_DNA"/>
</dbReference>
<dbReference type="Gene3D" id="1.10.287.1490">
    <property type="match status" value="1"/>
</dbReference>
<gene>
    <name evidence="3" type="ORF">GSLYS_00017740001</name>
</gene>
<name>A0AAV2IBK8_LYMST</name>
<keyword evidence="1" id="KW-0175">Coiled coil</keyword>
<accession>A0AAV2IBK8</accession>
<feature type="region of interest" description="Disordered" evidence="2">
    <location>
        <begin position="1"/>
        <end position="48"/>
    </location>
</feature>
<evidence type="ECO:0000313" key="4">
    <source>
        <dbReference type="Proteomes" id="UP001497497"/>
    </source>
</evidence>
<evidence type="ECO:0000313" key="3">
    <source>
        <dbReference type="EMBL" id="CAL1544227.1"/>
    </source>
</evidence>
<feature type="compositionally biased region" description="Basic and acidic residues" evidence="2">
    <location>
        <begin position="108"/>
        <end position="128"/>
    </location>
</feature>
<evidence type="ECO:0000256" key="1">
    <source>
        <dbReference type="SAM" id="Coils"/>
    </source>
</evidence>
<protein>
    <submittedName>
        <fullName evidence="3">Uncharacterized protein</fullName>
    </submittedName>
</protein>
<comment type="caution">
    <text evidence="3">The sequence shown here is derived from an EMBL/GenBank/DDBJ whole genome shotgun (WGS) entry which is preliminary data.</text>
</comment>
<keyword evidence="4" id="KW-1185">Reference proteome</keyword>
<organism evidence="3 4">
    <name type="scientific">Lymnaea stagnalis</name>
    <name type="common">Great pond snail</name>
    <name type="synonym">Helix stagnalis</name>
    <dbReference type="NCBI Taxonomy" id="6523"/>
    <lineage>
        <taxon>Eukaryota</taxon>
        <taxon>Metazoa</taxon>
        <taxon>Spiralia</taxon>
        <taxon>Lophotrochozoa</taxon>
        <taxon>Mollusca</taxon>
        <taxon>Gastropoda</taxon>
        <taxon>Heterobranchia</taxon>
        <taxon>Euthyneura</taxon>
        <taxon>Panpulmonata</taxon>
        <taxon>Hygrophila</taxon>
        <taxon>Lymnaeoidea</taxon>
        <taxon>Lymnaeidae</taxon>
        <taxon>Lymnaea</taxon>
    </lineage>
</organism>
<feature type="compositionally biased region" description="Polar residues" evidence="2">
    <location>
        <begin position="1"/>
        <end position="11"/>
    </location>
</feature>
<evidence type="ECO:0000256" key="2">
    <source>
        <dbReference type="SAM" id="MobiDB-lite"/>
    </source>
</evidence>
<feature type="region of interest" description="Disordered" evidence="2">
    <location>
        <begin position="108"/>
        <end position="132"/>
    </location>
</feature>
<dbReference type="AlphaFoldDB" id="A0AAV2IBK8"/>
<reference evidence="3 4" key="1">
    <citation type="submission" date="2024-04" db="EMBL/GenBank/DDBJ databases">
        <authorList>
            <consortium name="Genoscope - CEA"/>
            <person name="William W."/>
        </authorList>
    </citation>
    <scope>NUCLEOTIDE SEQUENCE [LARGE SCALE GENOMIC DNA]</scope>
</reference>
<proteinExistence type="predicted"/>